<dbReference type="InterPro" id="IPR008253">
    <property type="entry name" value="Marvel"/>
</dbReference>
<feature type="compositionally biased region" description="Polar residues" evidence="5">
    <location>
        <begin position="262"/>
        <end position="274"/>
    </location>
</feature>
<comment type="caution">
    <text evidence="8">The sequence shown here is derived from an EMBL/GenBank/DDBJ whole genome shotgun (WGS) entry which is preliminary data.</text>
</comment>
<dbReference type="Proteomes" id="UP000310066">
    <property type="component" value="Unassembled WGS sequence"/>
</dbReference>
<dbReference type="EMBL" id="NAJP01000029">
    <property type="protein sequence ID" value="TKA41142.1"/>
    <property type="molecule type" value="Genomic_DNA"/>
</dbReference>
<dbReference type="PANTHER" id="PTHR37451:SF3">
    <property type="entry name" value="MARVEL DOMAIN-CONTAINING PROTEIN"/>
    <property type="match status" value="1"/>
</dbReference>
<feature type="region of interest" description="Disordered" evidence="5">
    <location>
        <begin position="174"/>
        <end position="207"/>
    </location>
</feature>
<keyword evidence="4 6" id="KW-0472">Membrane</keyword>
<feature type="domain" description="MARVEL" evidence="7">
    <location>
        <begin position="12"/>
        <end position="153"/>
    </location>
</feature>
<keyword evidence="2 6" id="KW-0812">Transmembrane</keyword>
<feature type="transmembrane region" description="Helical" evidence="6">
    <location>
        <begin position="46"/>
        <end position="64"/>
    </location>
</feature>
<dbReference type="Pfam" id="PF01284">
    <property type="entry name" value="MARVEL"/>
    <property type="match status" value="1"/>
</dbReference>
<evidence type="ECO:0000256" key="4">
    <source>
        <dbReference type="ARBA" id="ARBA00023136"/>
    </source>
</evidence>
<evidence type="ECO:0000256" key="2">
    <source>
        <dbReference type="ARBA" id="ARBA00022692"/>
    </source>
</evidence>
<feature type="transmembrane region" description="Helical" evidence="6">
    <location>
        <begin position="140"/>
        <end position="160"/>
    </location>
</feature>
<reference evidence="8 9" key="1">
    <citation type="submission" date="2017-03" db="EMBL/GenBank/DDBJ databases">
        <title>Genomes of endolithic fungi from Antarctica.</title>
        <authorList>
            <person name="Coleine C."/>
            <person name="Masonjones S."/>
            <person name="Stajich J.E."/>
        </authorList>
    </citation>
    <scope>NUCLEOTIDE SEQUENCE [LARGE SCALE GENOMIC DNA]</scope>
    <source>
        <strain evidence="8 9">CCFEE 5311</strain>
    </source>
</reference>
<dbReference type="STRING" id="329885.A0A4U0UZA0"/>
<evidence type="ECO:0000313" key="8">
    <source>
        <dbReference type="EMBL" id="TKA41142.1"/>
    </source>
</evidence>
<dbReference type="PROSITE" id="PS51257">
    <property type="entry name" value="PROKAR_LIPOPROTEIN"/>
    <property type="match status" value="1"/>
</dbReference>
<proteinExistence type="predicted"/>
<dbReference type="GO" id="GO:0016020">
    <property type="term" value="C:membrane"/>
    <property type="evidence" value="ECO:0007669"/>
    <property type="project" value="UniProtKB-SubCell"/>
</dbReference>
<dbReference type="PANTHER" id="PTHR37451">
    <property type="entry name" value="MARVEL DOMAIN"/>
    <property type="match status" value="1"/>
</dbReference>
<dbReference type="AlphaFoldDB" id="A0A4U0UZA0"/>
<evidence type="ECO:0000256" key="3">
    <source>
        <dbReference type="ARBA" id="ARBA00022989"/>
    </source>
</evidence>
<evidence type="ECO:0000313" key="9">
    <source>
        <dbReference type="Proteomes" id="UP000310066"/>
    </source>
</evidence>
<evidence type="ECO:0000259" key="7">
    <source>
        <dbReference type="Pfam" id="PF01284"/>
    </source>
</evidence>
<dbReference type="OrthoDB" id="5284712at2759"/>
<accession>A0A4U0UZA0</accession>
<gene>
    <name evidence="8" type="ORF">B0A54_07663</name>
</gene>
<feature type="region of interest" description="Disordered" evidence="5">
    <location>
        <begin position="239"/>
        <end position="298"/>
    </location>
</feature>
<evidence type="ECO:0000256" key="5">
    <source>
        <dbReference type="SAM" id="MobiDB-lite"/>
    </source>
</evidence>
<name>A0A4U0UZA0_9PEZI</name>
<organism evidence="8 9">
    <name type="scientific">Friedmanniomyces endolithicus</name>
    <dbReference type="NCBI Taxonomy" id="329885"/>
    <lineage>
        <taxon>Eukaryota</taxon>
        <taxon>Fungi</taxon>
        <taxon>Dikarya</taxon>
        <taxon>Ascomycota</taxon>
        <taxon>Pezizomycotina</taxon>
        <taxon>Dothideomycetes</taxon>
        <taxon>Dothideomycetidae</taxon>
        <taxon>Mycosphaerellales</taxon>
        <taxon>Teratosphaeriaceae</taxon>
        <taxon>Friedmanniomyces</taxon>
    </lineage>
</organism>
<feature type="transmembrane region" description="Helical" evidence="6">
    <location>
        <begin position="84"/>
        <end position="103"/>
    </location>
</feature>
<feature type="transmembrane region" description="Helical" evidence="6">
    <location>
        <begin position="15"/>
        <end position="34"/>
    </location>
</feature>
<evidence type="ECO:0000256" key="6">
    <source>
        <dbReference type="SAM" id="Phobius"/>
    </source>
</evidence>
<comment type="subcellular location">
    <subcellularLocation>
        <location evidence="1">Membrane</location>
        <topology evidence="1">Multi-pass membrane protein</topology>
    </subcellularLocation>
</comment>
<keyword evidence="3 6" id="KW-1133">Transmembrane helix</keyword>
<protein>
    <recommendedName>
        <fullName evidence="7">MARVEL domain-containing protein</fullName>
    </recommendedName>
</protein>
<feature type="compositionally biased region" description="Polar residues" evidence="5">
    <location>
        <begin position="174"/>
        <end position="183"/>
    </location>
</feature>
<evidence type="ECO:0000256" key="1">
    <source>
        <dbReference type="ARBA" id="ARBA00004141"/>
    </source>
</evidence>
<sequence length="314" mass="34369">MRIPQTYLKPIKSGVHLAQTLFAVVAGCLALVVLTKDGEMSRPTAFLLALCLLTILALMYQVMVPKWTHTKRFANIYAHTALDLFFDILWLTAFIAVAVWNSAGIREGEKNDKNGSSSGPSCLHFAYGSVTRCEVSKASVGFGVIMWLLFAVTSAISIHWCIEYRQTGIMSNNSTRTSVQAKQPTEDESSKDPWNASTDELEPTRTSLDEVYVRPSHTHDVEQGMGLLGHSLAESIEHTDTSYHGDTSRPTSPPHPGRPLSYGTSNPTNLSVTAPTYDERSAPSALSPGGYEQSPGARVNYPLGGHYGEMFRLD</sequence>